<evidence type="ECO:0000256" key="5">
    <source>
        <dbReference type="SAM" id="MobiDB-lite"/>
    </source>
</evidence>
<evidence type="ECO:0000256" key="3">
    <source>
        <dbReference type="ARBA" id="ARBA00022723"/>
    </source>
</evidence>
<evidence type="ECO:0000313" key="8">
    <source>
        <dbReference type="EMBL" id="CAE6798008.1"/>
    </source>
</evidence>
<keyword evidence="3" id="KW-0479">Metal-binding</keyword>
<dbReference type="InterPro" id="IPR005066">
    <property type="entry name" value="MoCF_OxRdtse_dimer"/>
</dbReference>
<evidence type="ECO:0000259" key="6">
    <source>
        <dbReference type="Pfam" id="PF00174"/>
    </source>
</evidence>
<protein>
    <submittedName>
        <fullName evidence="8">Sulfite dehydrogenase</fullName>
    </submittedName>
</protein>
<comment type="caution">
    <text evidence="8">The sequence shown here is derived from an EMBL/GenBank/DDBJ whole genome shotgun (WGS) entry which is preliminary data.</text>
</comment>
<dbReference type="InterPro" id="IPR036374">
    <property type="entry name" value="OxRdtase_Mopterin-bd_sf"/>
</dbReference>
<reference evidence="8 9" key="1">
    <citation type="submission" date="2021-02" db="EMBL/GenBank/DDBJ databases">
        <authorList>
            <person name="Han P."/>
        </authorList>
    </citation>
    <scope>NUCLEOTIDE SEQUENCE [LARGE SCALE GENOMIC DNA]</scope>
    <source>
        <strain evidence="8">Candidatus Nitrospira sp. ZN2</strain>
    </source>
</reference>
<name>A0ABM8SAE3_9BACT</name>
<evidence type="ECO:0000256" key="1">
    <source>
        <dbReference type="ARBA" id="ARBA00001924"/>
    </source>
</evidence>
<dbReference type="PRINTS" id="PR00407">
    <property type="entry name" value="EUMOPTERIN"/>
</dbReference>
<dbReference type="Pfam" id="PF03404">
    <property type="entry name" value="Mo-co_dimer"/>
    <property type="match status" value="1"/>
</dbReference>
<evidence type="ECO:0000256" key="2">
    <source>
        <dbReference type="ARBA" id="ARBA00022505"/>
    </source>
</evidence>
<keyword evidence="9" id="KW-1185">Reference proteome</keyword>
<dbReference type="PANTHER" id="PTHR19372">
    <property type="entry name" value="SULFITE REDUCTASE"/>
    <property type="match status" value="1"/>
</dbReference>
<dbReference type="InterPro" id="IPR030835">
    <property type="entry name" value="Sulfite_DH_SoxC"/>
</dbReference>
<keyword evidence="4" id="KW-0560">Oxidoreductase</keyword>
<dbReference type="Proteomes" id="UP000675880">
    <property type="component" value="Unassembled WGS sequence"/>
</dbReference>
<evidence type="ECO:0000313" key="9">
    <source>
        <dbReference type="Proteomes" id="UP000675880"/>
    </source>
</evidence>
<dbReference type="InterPro" id="IPR000572">
    <property type="entry name" value="OxRdtase_Mopterin-bd_dom"/>
</dbReference>
<dbReference type="EMBL" id="CAJNBJ010000020">
    <property type="protein sequence ID" value="CAE6798008.1"/>
    <property type="molecule type" value="Genomic_DNA"/>
</dbReference>
<dbReference type="NCBIfam" id="TIGR04555">
    <property type="entry name" value="sulfite_DH_soxC"/>
    <property type="match status" value="1"/>
</dbReference>
<feature type="domain" description="Oxidoreductase molybdopterin-binding" evidence="6">
    <location>
        <begin position="107"/>
        <end position="268"/>
    </location>
</feature>
<proteinExistence type="predicted"/>
<dbReference type="InterPro" id="IPR008335">
    <property type="entry name" value="Mopterin_OxRdtase_euk"/>
</dbReference>
<feature type="domain" description="Moybdenum cofactor oxidoreductase dimerisation" evidence="7">
    <location>
        <begin position="289"/>
        <end position="403"/>
    </location>
</feature>
<gene>
    <name evidence="8" type="ORF">NSPZN2_70189</name>
</gene>
<feature type="compositionally biased region" description="Basic and acidic residues" evidence="5">
    <location>
        <begin position="1"/>
        <end position="20"/>
    </location>
</feature>
<dbReference type="PANTHER" id="PTHR19372:SF7">
    <property type="entry name" value="SULFITE OXIDASE, MITOCHONDRIAL"/>
    <property type="match status" value="1"/>
</dbReference>
<accession>A0ABM8SAE3</accession>
<comment type="cofactor">
    <cofactor evidence="1">
        <name>Mo-molybdopterin</name>
        <dbReference type="ChEBI" id="CHEBI:71302"/>
    </cofactor>
</comment>
<evidence type="ECO:0000256" key="4">
    <source>
        <dbReference type="ARBA" id="ARBA00023002"/>
    </source>
</evidence>
<sequence>MSQYDEEKAVSSERDGEKPVGRRTWLASAVSAMGVTAVGLIAPSILPAVEQDHTDPTRVPGRIPSPYGTRALGETAQRLTTATHSLTPHQSLHGIITPSALHFERHHNGVPAIDPNRHRLLIHGLVDRPLSLSMHDLTRFPSVTRTLFIECSGNSGKEWKGPTGKTVQETHGLMSTSEWTGVPLATVLAEANVKPEAAWVLAEGSDAAAMTRSLPLAEVLKDAFLCYAQNGEALRPEQGYPLRLVIPGWEGNTCIKWLRRLKLGTAPFMTREETSRYTDLMPDGTARQFTFVMEAKSVITSPSGSQRIEPGFIEIRGLAWSGRGLVKTVEVSLDGGRTWRPAHIQGPVLPQCHTRFRFGWQWNGEDTILQSRCIDDSGYVQPARAALVAARGVHSSYHYNAIQSWKVAADGEVTNVQI</sequence>
<dbReference type="Gene3D" id="3.90.420.10">
    <property type="entry name" value="Oxidoreductase, molybdopterin-binding domain"/>
    <property type="match status" value="1"/>
</dbReference>
<organism evidence="8 9">
    <name type="scientific">Nitrospira defluvii</name>
    <dbReference type="NCBI Taxonomy" id="330214"/>
    <lineage>
        <taxon>Bacteria</taxon>
        <taxon>Pseudomonadati</taxon>
        <taxon>Nitrospirota</taxon>
        <taxon>Nitrospiria</taxon>
        <taxon>Nitrospirales</taxon>
        <taxon>Nitrospiraceae</taxon>
        <taxon>Nitrospira</taxon>
    </lineage>
</organism>
<keyword evidence="2" id="KW-0500">Molybdenum</keyword>
<dbReference type="Gene3D" id="2.60.40.650">
    <property type="match status" value="1"/>
</dbReference>
<feature type="region of interest" description="Disordered" evidence="5">
    <location>
        <begin position="1"/>
        <end position="21"/>
    </location>
</feature>
<dbReference type="SUPFAM" id="SSF56524">
    <property type="entry name" value="Oxidoreductase molybdopterin-binding domain"/>
    <property type="match status" value="1"/>
</dbReference>
<dbReference type="SUPFAM" id="SSF81296">
    <property type="entry name" value="E set domains"/>
    <property type="match status" value="1"/>
</dbReference>
<dbReference type="Pfam" id="PF00174">
    <property type="entry name" value="Oxidored_molyb"/>
    <property type="match status" value="1"/>
</dbReference>
<dbReference type="RefSeq" id="WP_213044130.1">
    <property type="nucleotide sequence ID" value="NZ_CAJNBJ010000020.1"/>
</dbReference>
<dbReference type="InterPro" id="IPR014756">
    <property type="entry name" value="Ig_E-set"/>
</dbReference>
<evidence type="ECO:0000259" key="7">
    <source>
        <dbReference type="Pfam" id="PF03404"/>
    </source>
</evidence>